<dbReference type="GO" id="GO:0006574">
    <property type="term" value="P:L-valine catabolic process"/>
    <property type="evidence" value="ECO:0007669"/>
    <property type="project" value="TreeGrafter"/>
</dbReference>
<reference evidence="3 4" key="1">
    <citation type="submission" date="2017-10" db="EMBL/GenBank/DDBJ databases">
        <title>Sequencing the genomes of 1000 actinobacteria strains.</title>
        <authorList>
            <person name="Klenk H.-P."/>
        </authorList>
    </citation>
    <scope>NUCLEOTIDE SEQUENCE [LARGE SCALE GENOMIC DNA]</scope>
    <source>
        <strain evidence="3 4">DSM 15597</strain>
    </source>
</reference>
<gene>
    <name evidence="3" type="ORF">ATK74_2569</name>
</gene>
<dbReference type="InterPro" id="IPR010061">
    <property type="entry name" value="MeMal-semiAld_DH"/>
</dbReference>
<comment type="caution">
    <text evidence="3">The sequence shown here is derived from an EMBL/GenBank/DDBJ whole genome shotgun (WGS) entry which is preliminary data.</text>
</comment>
<dbReference type="InterPro" id="IPR016163">
    <property type="entry name" value="Ald_DH_C"/>
</dbReference>
<dbReference type="SUPFAM" id="SSF53720">
    <property type="entry name" value="ALDH-like"/>
    <property type="match status" value="1"/>
</dbReference>
<evidence type="ECO:0000256" key="1">
    <source>
        <dbReference type="ARBA" id="ARBA00023002"/>
    </source>
</evidence>
<evidence type="ECO:0000313" key="4">
    <source>
        <dbReference type="Proteomes" id="UP000226079"/>
    </source>
</evidence>
<dbReference type="InterPro" id="IPR016162">
    <property type="entry name" value="Ald_DH_N"/>
</dbReference>
<dbReference type="AlphaFoldDB" id="A0A2A9CWN5"/>
<protein>
    <submittedName>
        <fullName evidence="3">Malonate-semialdehyde dehydrogenase (Acetylating)/methylmalonate-semialdehyde dehydrogenase</fullName>
    </submittedName>
</protein>
<evidence type="ECO:0000313" key="3">
    <source>
        <dbReference type="EMBL" id="PFG17989.1"/>
    </source>
</evidence>
<sequence>MTSIQDGTVAASSGIVRLRYLVDNEWRESKTSSYMPVLNPSTGEQIAEAPCCTQAEVDSAVAAAAKAYPAWKATPVPQRIQLMFRFKALLDEHLDELSLLLATEMGKVLSEARGDVLKAIEVVECACSTHYLMQGDTAMNISNGYDTVSYREPLGVFVGIAPYNFPAMIPMGWMLPFAITTGNTFVLKAASMVPQTSIRMMELLIEAGLPKGVANLVTCSRVEADSLLVHPDVRGVTFVGSTSVGRYIYQTAAGAGKRVQALTEAKNHALVLEDAVLERTVAGIVNSTYGCAGQRCMALPVVVAQESIADQLVAMLAQKAAALRIGPAYLPESQLGPVITAKHRDWVTSCIDRGVTEGGELVLDGRGVQVDGYEGGFYVGPTILDRVGPDNWAGTHEIFGPVTAIKRVRDFEEGVAVMNANPFANGSCIYTSSGHYAREFASRTDAGMVGVNVGIPVPFSIFPFSGHKQSFFGDLHAMGKDGVAFFTETKSVTTTWFTEEHRHQAVGTWDGMTTRS</sequence>
<proteinExistence type="predicted"/>
<accession>A0A2A9CWN5</accession>
<dbReference type="Proteomes" id="UP000226079">
    <property type="component" value="Unassembled WGS sequence"/>
</dbReference>
<dbReference type="FunFam" id="3.40.309.10:FF:000002">
    <property type="entry name" value="Methylmalonate-semialdehyde dehydrogenase (Acylating)"/>
    <property type="match status" value="1"/>
</dbReference>
<keyword evidence="4" id="KW-1185">Reference proteome</keyword>
<dbReference type="Gene3D" id="3.40.605.10">
    <property type="entry name" value="Aldehyde Dehydrogenase, Chain A, domain 1"/>
    <property type="match status" value="1"/>
</dbReference>
<dbReference type="InterPro" id="IPR016161">
    <property type="entry name" value="Ald_DH/histidinol_DH"/>
</dbReference>
<evidence type="ECO:0000259" key="2">
    <source>
        <dbReference type="Pfam" id="PF00171"/>
    </source>
</evidence>
<dbReference type="CDD" id="cd07085">
    <property type="entry name" value="ALDH_F6_MMSDH"/>
    <property type="match status" value="1"/>
</dbReference>
<dbReference type="GO" id="GO:0006210">
    <property type="term" value="P:thymine catabolic process"/>
    <property type="evidence" value="ECO:0007669"/>
    <property type="project" value="TreeGrafter"/>
</dbReference>
<dbReference type="Pfam" id="PF00171">
    <property type="entry name" value="Aldedh"/>
    <property type="match status" value="1"/>
</dbReference>
<dbReference type="OrthoDB" id="6882680at2"/>
<dbReference type="Gene3D" id="3.40.309.10">
    <property type="entry name" value="Aldehyde Dehydrogenase, Chain A, domain 2"/>
    <property type="match status" value="1"/>
</dbReference>
<dbReference type="EMBL" id="PDJC01000001">
    <property type="protein sequence ID" value="PFG17989.1"/>
    <property type="molecule type" value="Genomic_DNA"/>
</dbReference>
<dbReference type="NCBIfam" id="TIGR01722">
    <property type="entry name" value="MMSDH"/>
    <property type="match status" value="1"/>
</dbReference>
<dbReference type="PANTHER" id="PTHR43866:SF4">
    <property type="entry name" value="MALONATE-SEMIALDEHYDE DEHYDROGENASE"/>
    <property type="match status" value="1"/>
</dbReference>
<organism evidence="3 4">
    <name type="scientific">Propionicimonas paludicola</name>
    <dbReference type="NCBI Taxonomy" id="185243"/>
    <lineage>
        <taxon>Bacteria</taxon>
        <taxon>Bacillati</taxon>
        <taxon>Actinomycetota</taxon>
        <taxon>Actinomycetes</taxon>
        <taxon>Propionibacteriales</taxon>
        <taxon>Nocardioidaceae</taxon>
        <taxon>Propionicimonas</taxon>
    </lineage>
</organism>
<dbReference type="GO" id="GO:0004491">
    <property type="term" value="F:methylmalonate-semialdehyde dehydrogenase (acylating, NAD) activity"/>
    <property type="evidence" value="ECO:0007669"/>
    <property type="project" value="InterPro"/>
</dbReference>
<feature type="domain" description="Aldehyde dehydrogenase" evidence="2">
    <location>
        <begin position="26"/>
        <end position="492"/>
    </location>
</feature>
<dbReference type="PANTHER" id="PTHR43866">
    <property type="entry name" value="MALONATE-SEMIALDEHYDE DEHYDROGENASE"/>
    <property type="match status" value="1"/>
</dbReference>
<name>A0A2A9CWN5_9ACTN</name>
<dbReference type="InterPro" id="IPR015590">
    <property type="entry name" value="Aldehyde_DH_dom"/>
</dbReference>
<dbReference type="RefSeq" id="WP_098461380.1">
    <property type="nucleotide sequence ID" value="NZ_PDJC01000001.1"/>
</dbReference>
<keyword evidence="1" id="KW-0560">Oxidoreductase</keyword>